<reference evidence="2" key="1">
    <citation type="submission" date="2023-03" db="EMBL/GenBank/DDBJ databases">
        <title>Massive genome expansion in bonnet fungi (Mycena s.s.) driven by repeated elements and novel gene families across ecological guilds.</title>
        <authorList>
            <consortium name="Lawrence Berkeley National Laboratory"/>
            <person name="Harder C.B."/>
            <person name="Miyauchi S."/>
            <person name="Viragh M."/>
            <person name="Kuo A."/>
            <person name="Thoen E."/>
            <person name="Andreopoulos B."/>
            <person name="Lu D."/>
            <person name="Skrede I."/>
            <person name="Drula E."/>
            <person name="Henrissat B."/>
            <person name="Morin E."/>
            <person name="Kohler A."/>
            <person name="Barry K."/>
            <person name="LaButti K."/>
            <person name="Morin E."/>
            <person name="Salamov A."/>
            <person name="Lipzen A."/>
            <person name="Mereny Z."/>
            <person name="Hegedus B."/>
            <person name="Baldrian P."/>
            <person name="Stursova M."/>
            <person name="Weitz H."/>
            <person name="Taylor A."/>
            <person name="Grigoriev I.V."/>
            <person name="Nagy L.G."/>
            <person name="Martin F."/>
            <person name="Kauserud H."/>
        </authorList>
    </citation>
    <scope>NUCLEOTIDE SEQUENCE</scope>
    <source>
        <strain evidence="2">CBHHK002</strain>
    </source>
</reference>
<sequence>MPMPRLLKKLSRKSLRKRSQSITSPVEVHSEDPPPLPTPKSAASDASYGYVISRAPPLPTSNLNGSSPYLLHVDNPFPPEPIAPNGGAYPPPPPAAANGNAVPEDDFSKDLRGAWTSATTAPKVSKVDKVLLQLENGVAGAMEKQTKGAVIMEGIKTGLEVVGGMEVIEQGLNSFMEGMPVLMNALDEVAKLHPFIGVAVMAFKAVWALEQKRRENDRRTLALHMEMKDMMGVLTQLKNVKDAEEVAPDGTTIKGRMQEIVKGTADDIKACANACDTYSKKKLVVKVLKGPIWEGRLVKFVGAFTKRRGEFEFALSIHTALGVDAANRALSTVDKTTQEMNAKMDMMMKMFAQMVSPEQKEMARLVEQRGGQAVLDNDKALKELNDWENKSGASQGSGTTHGGKPSDLDDLKDDLHTDPDAAMEQNMTVFTRKFEVQKRQIIDELSRVVERQGDRIISAVTAGPHDRIIDPNVHSIWKEMGWRGSVKARHFVMALRDHFQEETSKSANGEPREHPTVIDEADVWALEYINVVHLQAISEAFDDDASGFVTVAEVNAFTTARPLDWSLPRWIAYWAIGQHQASQVYVKKINELLSKMFAIIPKILPANKSSVNAYLDMVYQGVYTLTASLNGCYVSEALHARFSSYIESEEARIRGNLEAVQYDIDAADTLRLVTGEGRIERYALPVMYLLLQRHFEIFRVCQTRVVSPDELWDAGDTLQYVFDSLDERLAALQSIFKQQKLDLVQQFKGFSFGMYEYMNTPNLLLDAKLVQAAEFAEYTYDDSEEAQDIDVTKILNYPLDEEPLDFDAYIIAQAAEPTSAAPSVAGALGLWHGHMYWPSTASFPIAGMLSMDLQPSSTSGEGDGVVQLFTATSRANATDFKIAGEARVGTAPGTVAISFKRSFPARYAPQYYTGTWDAATETLSGKLSYEEEPEDPEQAGGAFVFRRIAPEYMCFAPAPVELEANEPRALWAFAIDSVRFDVRRKRWSWSYFKQRRDNRKRFIELYIRSTKFGPPMSDEEWEDLLRVKKTMTTSDSRFYHSLAEAQIRATTNHNVTCDNCRGSIGGARISCLVCQMKDTFNTVDFCSTPDCLTHRVMRDDMQKAHLPHHDLMKVRRVVHTRLFGKTYRDAKEALKHARTFFKPTQPGMRAQPEAPSESESDTEDEEGHPPVVVQAKRMSRIPTLAVAIPNSSRRDSTYIPGTENPPSMYPTSAVSTAPNAGFSGPLCCACDKPVSQPCWYCVQCAGSTFICWECDTKDDAAAVVFGEHDYHTHDLVRVQPLVEDQEFSVEERLGELEERFGRHEKKMEERLGRMEQMLEQLLSRLATGTA</sequence>
<dbReference type="PROSITE" id="PS00018">
    <property type="entry name" value="EF_HAND_1"/>
    <property type="match status" value="1"/>
</dbReference>
<feature type="region of interest" description="Disordered" evidence="1">
    <location>
        <begin position="389"/>
        <end position="424"/>
    </location>
</feature>
<feature type="region of interest" description="Disordered" evidence="1">
    <location>
        <begin position="1"/>
        <end position="45"/>
    </location>
</feature>
<organism evidence="2 3">
    <name type="scientific">Mycena albidolilacea</name>
    <dbReference type="NCBI Taxonomy" id="1033008"/>
    <lineage>
        <taxon>Eukaryota</taxon>
        <taxon>Fungi</taxon>
        <taxon>Dikarya</taxon>
        <taxon>Basidiomycota</taxon>
        <taxon>Agaricomycotina</taxon>
        <taxon>Agaricomycetes</taxon>
        <taxon>Agaricomycetidae</taxon>
        <taxon>Agaricales</taxon>
        <taxon>Marasmiineae</taxon>
        <taxon>Mycenaceae</taxon>
        <taxon>Mycena</taxon>
    </lineage>
</organism>
<gene>
    <name evidence="2" type="ORF">DFH08DRAFT_885723</name>
</gene>
<dbReference type="Proteomes" id="UP001218218">
    <property type="component" value="Unassembled WGS sequence"/>
</dbReference>
<dbReference type="EMBL" id="JARIHO010000042">
    <property type="protein sequence ID" value="KAJ7326394.1"/>
    <property type="molecule type" value="Genomic_DNA"/>
</dbReference>
<evidence type="ECO:0000256" key="1">
    <source>
        <dbReference type="SAM" id="MobiDB-lite"/>
    </source>
</evidence>
<feature type="compositionally biased region" description="Acidic residues" evidence="1">
    <location>
        <begin position="1156"/>
        <end position="1166"/>
    </location>
</feature>
<keyword evidence="3" id="KW-1185">Reference proteome</keyword>
<dbReference type="InterPro" id="IPR018247">
    <property type="entry name" value="EF_Hand_1_Ca_BS"/>
</dbReference>
<evidence type="ECO:0008006" key="4">
    <source>
        <dbReference type="Google" id="ProtNLM"/>
    </source>
</evidence>
<evidence type="ECO:0000313" key="2">
    <source>
        <dbReference type="EMBL" id="KAJ7326394.1"/>
    </source>
</evidence>
<proteinExistence type="predicted"/>
<feature type="compositionally biased region" description="Basic and acidic residues" evidence="1">
    <location>
        <begin position="404"/>
        <end position="419"/>
    </location>
</feature>
<accession>A0AAD6ZK67</accession>
<comment type="caution">
    <text evidence="2">The sequence shown here is derived from an EMBL/GenBank/DDBJ whole genome shotgun (WGS) entry which is preliminary data.</text>
</comment>
<name>A0AAD6ZK67_9AGAR</name>
<feature type="compositionally biased region" description="Basic residues" evidence="1">
    <location>
        <begin position="1"/>
        <end position="19"/>
    </location>
</feature>
<evidence type="ECO:0000313" key="3">
    <source>
        <dbReference type="Proteomes" id="UP001218218"/>
    </source>
</evidence>
<feature type="region of interest" description="Disordered" evidence="1">
    <location>
        <begin position="1142"/>
        <end position="1168"/>
    </location>
</feature>
<protein>
    <recommendedName>
        <fullName evidence="4">Vacuolar protein sorting-associated protein 13 second N-terminal domain-containing protein</fullName>
    </recommendedName>
</protein>